<reference evidence="1" key="1">
    <citation type="submission" date="2021-06" db="EMBL/GenBank/DDBJ databases">
        <authorList>
            <person name="Kallberg Y."/>
            <person name="Tangrot J."/>
            <person name="Rosling A."/>
        </authorList>
    </citation>
    <scope>NUCLEOTIDE SEQUENCE</scope>
    <source>
        <strain evidence="1">MA461A</strain>
    </source>
</reference>
<gene>
    <name evidence="1" type="ORF">RPERSI_LOCUS25564</name>
</gene>
<sequence>NNLIEASRSNTNLMETSRSNTSTNLIDINNLIKTSEFNSSIDLLETSNLVNLIELIKIQKNELIENNLNEINQQITNIKVNITDNIISMDKENFDQLIKLIIQKDLKIEALNNQNNQNNLIIIDSNNLDNYNILITIF</sequence>
<evidence type="ECO:0000313" key="1">
    <source>
        <dbReference type="EMBL" id="CAG8821334.1"/>
    </source>
</evidence>
<name>A0ACA9S1I8_9GLOM</name>
<evidence type="ECO:0000313" key="2">
    <source>
        <dbReference type="Proteomes" id="UP000789920"/>
    </source>
</evidence>
<comment type="caution">
    <text evidence="1">The sequence shown here is derived from an EMBL/GenBank/DDBJ whole genome shotgun (WGS) entry which is preliminary data.</text>
</comment>
<keyword evidence="2" id="KW-1185">Reference proteome</keyword>
<dbReference type="Proteomes" id="UP000789920">
    <property type="component" value="Unassembled WGS sequence"/>
</dbReference>
<proteinExistence type="predicted"/>
<feature type="non-terminal residue" evidence="1">
    <location>
        <position position="1"/>
    </location>
</feature>
<accession>A0ACA9S1I8</accession>
<protein>
    <submittedName>
        <fullName evidence="1">656_t:CDS:1</fullName>
    </submittedName>
</protein>
<dbReference type="EMBL" id="CAJVQC010084744">
    <property type="protein sequence ID" value="CAG8821334.1"/>
    <property type="molecule type" value="Genomic_DNA"/>
</dbReference>
<organism evidence="1 2">
    <name type="scientific">Racocetra persica</name>
    <dbReference type="NCBI Taxonomy" id="160502"/>
    <lineage>
        <taxon>Eukaryota</taxon>
        <taxon>Fungi</taxon>
        <taxon>Fungi incertae sedis</taxon>
        <taxon>Mucoromycota</taxon>
        <taxon>Glomeromycotina</taxon>
        <taxon>Glomeromycetes</taxon>
        <taxon>Diversisporales</taxon>
        <taxon>Gigasporaceae</taxon>
        <taxon>Racocetra</taxon>
    </lineage>
</organism>